<evidence type="ECO:0000256" key="3">
    <source>
        <dbReference type="ARBA" id="ARBA00022485"/>
    </source>
</evidence>
<feature type="domain" description="Aldehyde ferredoxin oxidoreductase N-terminal" evidence="9">
    <location>
        <begin position="4"/>
        <end position="207"/>
    </location>
</feature>
<evidence type="ECO:0000256" key="7">
    <source>
        <dbReference type="ARBA" id="ARBA00023014"/>
    </source>
</evidence>
<dbReference type="SUPFAM" id="SSF56228">
    <property type="entry name" value="Aldehyde ferredoxin oxidoreductase, N-terminal domain"/>
    <property type="match status" value="1"/>
</dbReference>
<comment type="caution">
    <text evidence="10">The sequence shown here is derived from an EMBL/GenBank/DDBJ whole genome shotgun (WGS) entry which is preliminary data.</text>
</comment>
<evidence type="ECO:0000256" key="1">
    <source>
        <dbReference type="ARBA" id="ARBA00001966"/>
    </source>
</evidence>
<dbReference type="Gene3D" id="3.60.9.10">
    <property type="entry name" value="Aldehyde ferredoxin oxidoreductase, N-terminal domain"/>
    <property type="match status" value="1"/>
</dbReference>
<evidence type="ECO:0000256" key="2">
    <source>
        <dbReference type="ARBA" id="ARBA00011032"/>
    </source>
</evidence>
<keyword evidence="7" id="KW-0411">Iron-sulfur</keyword>
<keyword evidence="4" id="KW-0479">Metal-binding</keyword>
<dbReference type="InterPro" id="IPR013983">
    <property type="entry name" value="Ald_Fedxn_OxRdtase_N"/>
</dbReference>
<evidence type="ECO:0000256" key="5">
    <source>
        <dbReference type="ARBA" id="ARBA00023002"/>
    </source>
</evidence>
<keyword evidence="6" id="KW-0408">Iron</keyword>
<keyword evidence="3" id="KW-0004">4Fe-4S</keyword>
<sequence length="625" mass="68564">MNGYTGKILHIDLSNMNFEISLLDKELAMKYIGGRGFNMYNLFHETPRYIDPLSDENNLYIGVGPLDGTSFPGASRVNFSGKSPQTGILGDSNAGGAFGPELKYAGFDQVIISGKAPKNIYIFIHDEKVEFKDASSLKDMDVLQTQKTIKYEIGDSRVQVGTVGPAAEHGVTFAGIFCTGVRAAARTGMGTLLASKNVKAIAVRGKGAVSIANPDNFRKLMDDLIEKIKKHEEYPSRRQMGTTRLVSSLSRYGALSTRHFQKGSFEDVDMVSGETLASTKKIKSRGCYSCTLPCSRIYRTDDGVTGEGPEFEGLAGFTSRVGNNDLDFALHAMNLCNRLGLDVITTTEAISFLMELNQLGMIGKENDGLDLSWGNKETIIKLIEKISNVEGIGAIFSHGVRNAAKILGVGEELVMDVKGLDIFQADPRGLKAYALGLAIASRGGDHLRTEPSFEFSENAVEAVKRYGTPKAAFRLEYEGKGKVVKDYEERSALADSLNACKNTIVNMEIVNWEDTAKILKAATDLDFEGEEVRKSCERIVNLERIYLVSLGLTRKDDRLPKRFLEEPMPGASGETSGHVVELDKMLDEYYAARGWDILTGIPTVKKLKELGLDREMEDIKNSVKG</sequence>
<dbReference type="GO" id="GO:0046872">
    <property type="term" value="F:metal ion binding"/>
    <property type="evidence" value="ECO:0007669"/>
    <property type="project" value="UniProtKB-KW"/>
</dbReference>
<protein>
    <submittedName>
        <fullName evidence="10">Aldehyde:ferredoxin oxidoreductase</fullName>
    </submittedName>
</protein>
<dbReference type="InterPro" id="IPR013984">
    <property type="entry name" value="Ald_Fedxn_OxRdtase_dom2"/>
</dbReference>
<dbReference type="InterPro" id="IPR013985">
    <property type="entry name" value="Ald_Fedxn_OxRdtase_dom3"/>
</dbReference>
<dbReference type="AlphaFoldDB" id="A0A7V3VTL0"/>
<comment type="similarity">
    <text evidence="2">Belongs to the AOR/FOR family.</text>
</comment>
<dbReference type="InterPro" id="IPR036503">
    <property type="entry name" value="Ald_Fedxn_OxRdtase_N_sf"/>
</dbReference>
<dbReference type="EMBL" id="DTPE01000230">
    <property type="protein sequence ID" value="HGE75631.1"/>
    <property type="molecule type" value="Genomic_DNA"/>
</dbReference>
<comment type="cofactor">
    <cofactor evidence="8">
        <name>tungstopterin</name>
        <dbReference type="ChEBI" id="CHEBI:30402"/>
    </cofactor>
</comment>
<dbReference type="SUPFAM" id="SSF48310">
    <property type="entry name" value="Aldehyde ferredoxin oxidoreductase, C-terminal domains"/>
    <property type="match status" value="1"/>
</dbReference>
<dbReference type="InterPro" id="IPR036021">
    <property type="entry name" value="Tungsten_al_ferr_oxy-like_C"/>
</dbReference>
<proteinExistence type="inferred from homology"/>
<dbReference type="SMART" id="SM00790">
    <property type="entry name" value="AFOR_N"/>
    <property type="match status" value="1"/>
</dbReference>
<dbReference type="PANTHER" id="PTHR30038:SF0">
    <property type="entry name" value="TUNGSTEN-CONTAINING ALDEHYDE FERREDOXIN OXIDOREDUCTASE"/>
    <property type="match status" value="1"/>
</dbReference>
<dbReference type="GO" id="GO:0051539">
    <property type="term" value="F:4 iron, 4 sulfur cluster binding"/>
    <property type="evidence" value="ECO:0007669"/>
    <property type="project" value="UniProtKB-KW"/>
</dbReference>
<dbReference type="PANTHER" id="PTHR30038">
    <property type="entry name" value="ALDEHYDE FERREDOXIN OXIDOREDUCTASE"/>
    <property type="match status" value="1"/>
</dbReference>
<gene>
    <name evidence="10" type="ORF">ENX73_05855</name>
</gene>
<comment type="cofactor">
    <cofactor evidence="1">
        <name>[4Fe-4S] cluster</name>
        <dbReference type="ChEBI" id="CHEBI:49883"/>
    </cofactor>
</comment>
<keyword evidence="5" id="KW-0560">Oxidoreductase</keyword>
<dbReference type="Pfam" id="PF02730">
    <property type="entry name" value="AFOR_N"/>
    <property type="match status" value="1"/>
</dbReference>
<reference evidence="10" key="1">
    <citation type="journal article" date="2020" name="mSystems">
        <title>Genome- and Community-Level Interaction Insights into Carbon Utilization and Element Cycling Functions of Hydrothermarchaeota in Hydrothermal Sediment.</title>
        <authorList>
            <person name="Zhou Z."/>
            <person name="Liu Y."/>
            <person name="Xu W."/>
            <person name="Pan J."/>
            <person name="Luo Z.H."/>
            <person name="Li M."/>
        </authorList>
    </citation>
    <scope>NUCLEOTIDE SEQUENCE [LARGE SCALE GENOMIC DNA]</scope>
    <source>
        <strain evidence="10">SpSt-966</strain>
    </source>
</reference>
<evidence type="ECO:0000313" key="10">
    <source>
        <dbReference type="EMBL" id="HGE75631.1"/>
    </source>
</evidence>
<evidence type="ECO:0000256" key="4">
    <source>
        <dbReference type="ARBA" id="ARBA00022723"/>
    </source>
</evidence>
<dbReference type="GO" id="GO:0009055">
    <property type="term" value="F:electron transfer activity"/>
    <property type="evidence" value="ECO:0007669"/>
    <property type="project" value="InterPro"/>
</dbReference>
<dbReference type="Gene3D" id="1.10.599.10">
    <property type="entry name" value="Aldehyde Ferredoxin Oxidoreductase Protein, subunit A, domain 3"/>
    <property type="match status" value="1"/>
</dbReference>
<dbReference type="InterPro" id="IPR051919">
    <property type="entry name" value="W-dependent_AOR"/>
</dbReference>
<dbReference type="Pfam" id="PF01314">
    <property type="entry name" value="AFOR_C"/>
    <property type="match status" value="1"/>
</dbReference>
<evidence type="ECO:0000256" key="8">
    <source>
        <dbReference type="ARBA" id="ARBA00049934"/>
    </source>
</evidence>
<evidence type="ECO:0000256" key="6">
    <source>
        <dbReference type="ARBA" id="ARBA00023004"/>
    </source>
</evidence>
<dbReference type="GO" id="GO:0016625">
    <property type="term" value="F:oxidoreductase activity, acting on the aldehyde or oxo group of donors, iron-sulfur protein as acceptor"/>
    <property type="evidence" value="ECO:0007669"/>
    <property type="project" value="InterPro"/>
</dbReference>
<organism evidence="10">
    <name type="scientific">Mesoaciditoga lauensis</name>
    <dbReference type="NCBI Taxonomy" id="1495039"/>
    <lineage>
        <taxon>Bacteria</taxon>
        <taxon>Thermotogati</taxon>
        <taxon>Thermotogota</taxon>
        <taxon>Thermotogae</taxon>
        <taxon>Mesoaciditogales</taxon>
        <taxon>Mesoaciditogaceae</taxon>
        <taxon>Mesoaciditoga</taxon>
    </lineage>
</organism>
<name>A0A7V3VTL0_9BACT</name>
<evidence type="ECO:0000259" key="9">
    <source>
        <dbReference type="SMART" id="SM00790"/>
    </source>
</evidence>
<dbReference type="Gene3D" id="1.10.569.10">
    <property type="entry name" value="Aldehyde Ferredoxin Oxidoreductase Protein, subunit A, domain 2"/>
    <property type="match status" value="1"/>
</dbReference>
<accession>A0A7V3VTL0</accession>
<dbReference type="InterPro" id="IPR001203">
    <property type="entry name" value="OxRdtase_Ald_Fedxn_C"/>
</dbReference>